<accession>Q2LU50</accession>
<evidence type="ECO:0000256" key="4">
    <source>
        <dbReference type="ARBA" id="ARBA00022624"/>
    </source>
</evidence>
<dbReference type="EC" id="2.3.3.21" evidence="8"/>
<dbReference type="InterPro" id="IPR036230">
    <property type="entry name" value="LeuA_allosteric_dom_sf"/>
</dbReference>
<dbReference type="Proteomes" id="UP000001933">
    <property type="component" value="Chromosome"/>
</dbReference>
<comment type="pathway">
    <text evidence="1">Amino-acid biosynthesis; L-isoleucine biosynthesis; 2-oxobutanoate from pyruvate: step 1/3.</text>
</comment>
<dbReference type="OrthoDB" id="9803573at2"/>
<evidence type="ECO:0000256" key="2">
    <source>
        <dbReference type="ARBA" id="ARBA00006154"/>
    </source>
</evidence>
<dbReference type="Pfam" id="PF08502">
    <property type="entry name" value="LeuA_dimer"/>
    <property type="match status" value="1"/>
</dbReference>
<sequence>MTDRTDVLIYDTTLRDGTQGEKINFSAEEKVRIAQRLDEMGFHYIEGGWPGSNPKDMRFFELGKHIPFKNARLTAFGSTRRPNIKVENCANIQTLLAAETPAVTIFGKSWDLHVTDILTIPLEENLAMIHESIAYLKANGKEVIYDAEHFFDGYKKNRFYALQTIETAWKAGADFIVLCDTNGGTIPHELTVIVEYVRSFLPDAPLGIHVHNDGDLAVANSIAAVSAGATMVQGTINGYGERCGNADLIPIIANLQLKMNRWCLPDNSIRQLTNLSYYISDVANIPPQNSRPFVGRSAFTHKGGVHVSAILKNPAAYEHIRPELVGNEQRVLVSDLSGKSNIEYKARELGIDLGTEDAISTLIVQKIKIMEDEGYQFDAADGSLSLLIKKITGEFKEPFVLECFHVINAKTKNNPSLSQATIKIVVGNEEELTAAEGNGPVNALDNALRKALVKFYPQISEVHLVDFKVRTLEGADGTAAKVRVLLDSKDNEDVWSTIGVSTNVIEASWHALVDSIQYKLCKDKINKHHVGE</sequence>
<dbReference type="UniPathway" id="UPA00047">
    <property type="reaction ID" value="UER00066"/>
</dbReference>
<dbReference type="InterPro" id="IPR000891">
    <property type="entry name" value="PYR_CT"/>
</dbReference>
<evidence type="ECO:0000256" key="6">
    <source>
        <dbReference type="ARBA" id="ARBA00023304"/>
    </source>
</evidence>
<dbReference type="GO" id="GO:0043714">
    <property type="term" value="F:(R)-citramalate synthase activity"/>
    <property type="evidence" value="ECO:0007669"/>
    <property type="project" value="UniProtKB-UniRule"/>
</dbReference>
<dbReference type="PANTHER" id="PTHR43538:SF1">
    <property type="entry name" value="(R)-CITRAMALATE SYNTHASE"/>
    <property type="match status" value="1"/>
</dbReference>
<evidence type="ECO:0000259" key="10">
    <source>
        <dbReference type="PROSITE" id="PS50991"/>
    </source>
</evidence>
<keyword evidence="6" id="KW-0100">Branched-chain amino acid biosynthesis</keyword>
<dbReference type="SMART" id="SM00917">
    <property type="entry name" value="LeuA_dimer"/>
    <property type="match status" value="1"/>
</dbReference>
<keyword evidence="3" id="KW-0028">Amino-acid biosynthesis</keyword>
<dbReference type="InterPro" id="IPR005675">
    <property type="entry name" value="Citramal_synthase"/>
</dbReference>
<dbReference type="Pfam" id="PF22617">
    <property type="entry name" value="HCS_D2"/>
    <property type="match status" value="1"/>
</dbReference>
<dbReference type="GO" id="GO:0009098">
    <property type="term" value="P:L-leucine biosynthetic process"/>
    <property type="evidence" value="ECO:0007669"/>
    <property type="project" value="InterPro"/>
</dbReference>
<dbReference type="GO" id="GO:0009097">
    <property type="term" value="P:isoleucine biosynthetic process"/>
    <property type="evidence" value="ECO:0007669"/>
    <property type="project" value="UniProtKB-UniRule"/>
</dbReference>
<dbReference type="Pfam" id="PF00682">
    <property type="entry name" value="HMGL-like"/>
    <property type="match status" value="1"/>
</dbReference>
<dbReference type="InterPro" id="IPR002034">
    <property type="entry name" value="AIPM/Hcit_synth_CS"/>
</dbReference>
<evidence type="ECO:0000313" key="11">
    <source>
        <dbReference type="EMBL" id="ABC77612.1"/>
    </source>
</evidence>
<keyword evidence="11" id="KW-0012">Acyltransferase</keyword>
<evidence type="ECO:0000313" key="12">
    <source>
        <dbReference type="Proteomes" id="UP000001933"/>
    </source>
</evidence>
<dbReference type="EMBL" id="CP000252">
    <property type="protein sequence ID" value="ABC77612.1"/>
    <property type="molecule type" value="Genomic_DNA"/>
</dbReference>
<dbReference type="SUPFAM" id="SSF51569">
    <property type="entry name" value="Aldolase"/>
    <property type="match status" value="1"/>
</dbReference>
<evidence type="ECO:0000256" key="5">
    <source>
        <dbReference type="ARBA" id="ARBA00022679"/>
    </source>
</evidence>
<evidence type="ECO:0000256" key="7">
    <source>
        <dbReference type="ARBA" id="ARBA00048263"/>
    </source>
</evidence>
<dbReference type="STRING" id="56780.SYN_02194"/>
<evidence type="ECO:0000256" key="1">
    <source>
        <dbReference type="ARBA" id="ARBA00004743"/>
    </source>
</evidence>
<dbReference type="RefSeq" id="WP_011417634.1">
    <property type="nucleotide sequence ID" value="NC_007759.1"/>
</dbReference>
<dbReference type="GO" id="GO:0003852">
    <property type="term" value="F:2-isopropylmalate synthase activity"/>
    <property type="evidence" value="ECO:0007669"/>
    <property type="project" value="InterPro"/>
</dbReference>
<dbReference type="KEGG" id="sat:SYN_02194"/>
<evidence type="ECO:0000256" key="9">
    <source>
        <dbReference type="RuleBase" id="RU003523"/>
    </source>
</evidence>
<keyword evidence="4" id="KW-0412">Isoleucine biosynthesis</keyword>
<dbReference type="HOGENOM" id="CLU_022158_7_0_7"/>
<dbReference type="PROSITE" id="PS00815">
    <property type="entry name" value="AIPM_HOMOCIT_SYNTH_1"/>
    <property type="match status" value="1"/>
</dbReference>
<proteinExistence type="inferred from homology"/>
<comment type="catalytic activity">
    <reaction evidence="7">
        <text>pyruvate + acetyl-CoA + H2O = (3R)-citramalate + CoA + H(+)</text>
        <dbReference type="Rhea" id="RHEA:19045"/>
        <dbReference type="ChEBI" id="CHEBI:15361"/>
        <dbReference type="ChEBI" id="CHEBI:15377"/>
        <dbReference type="ChEBI" id="CHEBI:15378"/>
        <dbReference type="ChEBI" id="CHEBI:30934"/>
        <dbReference type="ChEBI" id="CHEBI:57287"/>
        <dbReference type="ChEBI" id="CHEBI:57288"/>
        <dbReference type="EC" id="2.3.3.21"/>
    </reaction>
</comment>
<dbReference type="AlphaFoldDB" id="Q2LU50"/>
<dbReference type="CDD" id="cd07941">
    <property type="entry name" value="DRE_TIM_LeuA3"/>
    <property type="match status" value="1"/>
</dbReference>
<dbReference type="InterPro" id="IPR013709">
    <property type="entry name" value="2-isopropylmalate_synth_dimer"/>
</dbReference>
<feature type="domain" description="Pyruvate carboxyltransferase" evidence="10">
    <location>
        <begin position="7"/>
        <end position="273"/>
    </location>
</feature>
<dbReference type="InterPro" id="IPR013785">
    <property type="entry name" value="Aldolase_TIM"/>
</dbReference>
<dbReference type="Gene3D" id="3.20.20.70">
    <property type="entry name" value="Aldolase class I"/>
    <property type="match status" value="1"/>
</dbReference>
<organism evidence="11 12">
    <name type="scientific">Syntrophus aciditrophicus (strain SB)</name>
    <dbReference type="NCBI Taxonomy" id="56780"/>
    <lineage>
        <taxon>Bacteria</taxon>
        <taxon>Pseudomonadati</taxon>
        <taxon>Thermodesulfobacteriota</taxon>
        <taxon>Syntrophia</taxon>
        <taxon>Syntrophales</taxon>
        <taxon>Syntrophaceae</taxon>
        <taxon>Syntrophus</taxon>
    </lineage>
</organism>
<keyword evidence="12" id="KW-1185">Reference proteome</keyword>
<dbReference type="NCBIfam" id="TIGR00977">
    <property type="entry name" value="citramal_synth"/>
    <property type="match status" value="1"/>
</dbReference>
<protein>
    <recommendedName>
        <fullName evidence="8">Citramalate synthase</fullName>
        <ecNumber evidence="8">2.3.3.21</ecNumber>
    </recommendedName>
</protein>
<name>Q2LU50_SYNAS</name>
<gene>
    <name evidence="11" type="ORF">SYN_02194</name>
</gene>
<dbReference type="Gene3D" id="1.10.238.260">
    <property type="match status" value="1"/>
</dbReference>
<evidence type="ECO:0000256" key="8">
    <source>
        <dbReference type="NCBIfam" id="TIGR00977"/>
    </source>
</evidence>
<reference evidence="11 12" key="1">
    <citation type="journal article" date="2007" name="Proc. Natl. Acad. Sci. U.S.A.">
        <title>The genome of Syntrophus aciditrophicus: life at the thermodynamic limit of microbial growth.</title>
        <authorList>
            <person name="McInerney M.J."/>
            <person name="Rohlin L."/>
            <person name="Mouttaki H."/>
            <person name="Kim U."/>
            <person name="Krupp R.S."/>
            <person name="Rios-Hernandez L."/>
            <person name="Sieber J."/>
            <person name="Struchtemeyer C.G."/>
            <person name="Bhattacharyya A."/>
            <person name="Campbell J.W."/>
            <person name="Gunsalus R.P."/>
        </authorList>
    </citation>
    <scope>NUCLEOTIDE SEQUENCE [LARGE SCALE GENOMIC DNA]</scope>
    <source>
        <strain evidence="11 12">SB</strain>
    </source>
</reference>
<keyword evidence="5 9" id="KW-0808">Transferase</keyword>
<dbReference type="InterPro" id="IPR054691">
    <property type="entry name" value="LeuA/HCS_post-cat"/>
</dbReference>
<evidence type="ECO:0000256" key="3">
    <source>
        <dbReference type="ARBA" id="ARBA00022605"/>
    </source>
</evidence>
<dbReference type="eggNOG" id="COG0119">
    <property type="taxonomic scope" value="Bacteria"/>
</dbReference>
<dbReference type="PROSITE" id="PS50991">
    <property type="entry name" value="PYR_CT"/>
    <property type="match status" value="1"/>
</dbReference>
<dbReference type="SUPFAM" id="SSF110921">
    <property type="entry name" value="2-isopropylmalate synthase LeuA, allosteric (dimerisation) domain"/>
    <property type="match status" value="1"/>
</dbReference>
<dbReference type="PANTHER" id="PTHR43538">
    <property type="entry name" value="ALPHA-IPM SYNTHASE/HOMOCITRATE SYNTHASE"/>
    <property type="match status" value="1"/>
</dbReference>
<dbReference type="InParanoid" id="Q2LU50"/>
<comment type="similarity">
    <text evidence="2 9">Belongs to the alpha-IPM synthase/homocitrate synthase family.</text>
</comment>
<dbReference type="Gene3D" id="3.30.160.270">
    <property type="match status" value="1"/>
</dbReference>